<keyword evidence="10" id="KW-1185">Reference proteome</keyword>
<evidence type="ECO:0000256" key="4">
    <source>
        <dbReference type="ARBA" id="ARBA00022801"/>
    </source>
</evidence>
<name>A0A5E4UD93_9BURK</name>
<feature type="signal peptide" evidence="7">
    <location>
        <begin position="1"/>
        <end position="32"/>
    </location>
</feature>
<evidence type="ECO:0000313" key="10">
    <source>
        <dbReference type="Proteomes" id="UP000367825"/>
    </source>
</evidence>
<feature type="chain" id="PRO_5022759829" description="Beta-lactamase" evidence="7">
    <location>
        <begin position="33"/>
        <end position="410"/>
    </location>
</feature>
<keyword evidence="4 6" id="KW-0378">Hydrolase</keyword>
<evidence type="ECO:0000256" key="7">
    <source>
        <dbReference type="SAM" id="SignalP"/>
    </source>
</evidence>
<organism evidence="9 10">
    <name type="scientific">Pandoraea nosoerga</name>
    <dbReference type="NCBI Taxonomy" id="2508296"/>
    <lineage>
        <taxon>Bacteria</taxon>
        <taxon>Pseudomonadati</taxon>
        <taxon>Pseudomonadota</taxon>
        <taxon>Betaproteobacteria</taxon>
        <taxon>Burkholderiales</taxon>
        <taxon>Burkholderiaceae</taxon>
        <taxon>Pandoraea</taxon>
    </lineage>
</organism>
<dbReference type="GO" id="GO:0030288">
    <property type="term" value="C:outer membrane-bounded periplasmic space"/>
    <property type="evidence" value="ECO:0007669"/>
    <property type="project" value="InterPro"/>
</dbReference>
<dbReference type="AlphaFoldDB" id="A0A5E4UD93"/>
<comment type="similarity">
    <text evidence="2 6">Belongs to the class-C beta-lactamase family.</text>
</comment>
<evidence type="ECO:0000256" key="5">
    <source>
        <dbReference type="ARBA" id="ARBA00023251"/>
    </source>
</evidence>
<dbReference type="InterPro" id="IPR012338">
    <property type="entry name" value="Beta-lactam/transpept-like"/>
</dbReference>
<dbReference type="GO" id="GO:0017001">
    <property type="term" value="P:antibiotic catabolic process"/>
    <property type="evidence" value="ECO:0007669"/>
    <property type="project" value="InterPro"/>
</dbReference>
<keyword evidence="7" id="KW-0732">Signal</keyword>
<proteinExistence type="inferred from homology"/>
<dbReference type="InterPro" id="IPR001466">
    <property type="entry name" value="Beta-lactam-related"/>
</dbReference>
<dbReference type="Proteomes" id="UP000367825">
    <property type="component" value="Unassembled WGS sequence"/>
</dbReference>
<gene>
    <name evidence="9" type="ORF">PNO31109_01964</name>
</gene>
<sequence length="410" mass="44785">MSKPRPTAFTTLAALAAATAIVWMGLSTRSHAAQPQPENDPRLAEVRSLVDQTVEPLMARQQIPGMAVGVAFDGKSYVFDYGVADKADNRPVTPDTLFEIGSVSKTFTATLATYAQGAGALSLRDKTSRFIPEVAGTPFGNISLVNLATHTTGGMPLQVPDDVTTDEQLLQYLEAWKPAQPAGTVRTYSNVSIGMLGRIVARAMRGDFATLMTQHVFRPLELGHTYIRVPADQMQHYAWGYGKDGDPVRVSPGLLEAEAYGVKTTAGDLLRFVNANLGKPVFDHRLRHAIYAARTGYFFDKPMTQDLIWEQYPYPVSVETLLEGNSAKMAYEPTPVREFSPPMAPTPVAWVNKTGSTNGFGAYVAFVPSRQMGIVMLANKNYPIDERVRAAHRILTVLDGMPRTPVVPQP</sequence>
<dbReference type="PANTHER" id="PTHR46825">
    <property type="entry name" value="D-ALANYL-D-ALANINE-CARBOXYPEPTIDASE/ENDOPEPTIDASE AMPH"/>
    <property type="match status" value="1"/>
</dbReference>
<dbReference type="NCBIfam" id="NF033085">
    <property type="entry name" value="bla_class_C"/>
    <property type="match status" value="1"/>
</dbReference>
<dbReference type="OrthoDB" id="5377431at2"/>
<dbReference type="Pfam" id="PF00144">
    <property type="entry name" value="Beta-lactamase"/>
    <property type="match status" value="1"/>
</dbReference>
<feature type="domain" description="Beta-lactamase-related" evidence="8">
    <location>
        <begin position="50"/>
        <end position="396"/>
    </location>
</feature>
<dbReference type="PANTHER" id="PTHR46825:SF8">
    <property type="entry name" value="BETA-LACTAMASE-RELATED"/>
    <property type="match status" value="1"/>
</dbReference>
<protein>
    <recommendedName>
        <fullName evidence="3 6">Beta-lactamase</fullName>
        <ecNumber evidence="3 6">3.5.2.6</ecNumber>
    </recommendedName>
</protein>
<dbReference type="Gene3D" id="3.40.710.10">
    <property type="entry name" value="DD-peptidase/beta-lactamase superfamily"/>
    <property type="match status" value="1"/>
</dbReference>
<dbReference type="GO" id="GO:0008800">
    <property type="term" value="F:beta-lactamase activity"/>
    <property type="evidence" value="ECO:0007669"/>
    <property type="project" value="UniProtKB-UniRule"/>
</dbReference>
<evidence type="ECO:0000313" key="9">
    <source>
        <dbReference type="EMBL" id="VVD98027.1"/>
    </source>
</evidence>
<dbReference type="NCBIfam" id="NF045671">
    <property type="entry name" value="blaPNC"/>
    <property type="match status" value="1"/>
</dbReference>
<comment type="catalytic activity">
    <reaction evidence="1 6">
        <text>a beta-lactam + H2O = a substituted beta-amino acid</text>
        <dbReference type="Rhea" id="RHEA:20401"/>
        <dbReference type="ChEBI" id="CHEBI:15377"/>
        <dbReference type="ChEBI" id="CHEBI:35627"/>
        <dbReference type="ChEBI" id="CHEBI:140347"/>
        <dbReference type="EC" id="3.5.2.6"/>
    </reaction>
</comment>
<dbReference type="EMBL" id="CABPSC010000006">
    <property type="protein sequence ID" value="VVD98027.1"/>
    <property type="molecule type" value="Genomic_DNA"/>
</dbReference>
<evidence type="ECO:0000256" key="1">
    <source>
        <dbReference type="ARBA" id="ARBA00001526"/>
    </source>
</evidence>
<dbReference type="PROSITE" id="PS00336">
    <property type="entry name" value="BETA_LACTAMASE_C"/>
    <property type="match status" value="1"/>
</dbReference>
<evidence type="ECO:0000256" key="3">
    <source>
        <dbReference type="ARBA" id="ARBA00012865"/>
    </source>
</evidence>
<dbReference type="InterPro" id="IPR001586">
    <property type="entry name" value="Beta-lactam_class-C_AS"/>
</dbReference>
<dbReference type="EC" id="3.5.2.6" evidence="3 6"/>
<dbReference type="RefSeq" id="WP_150555434.1">
    <property type="nucleotide sequence ID" value="NZ_CABPSC010000006.1"/>
</dbReference>
<evidence type="ECO:0000259" key="8">
    <source>
        <dbReference type="Pfam" id="PF00144"/>
    </source>
</evidence>
<evidence type="ECO:0000256" key="2">
    <source>
        <dbReference type="ARBA" id="ARBA00007840"/>
    </source>
</evidence>
<reference evidence="9 10" key="1">
    <citation type="submission" date="2019-08" db="EMBL/GenBank/DDBJ databases">
        <authorList>
            <person name="Peeters C."/>
        </authorList>
    </citation>
    <scope>NUCLEOTIDE SEQUENCE [LARGE SCALE GENOMIC DNA]</scope>
    <source>
        <strain evidence="9 10">LMG 31109</strain>
    </source>
</reference>
<accession>A0A5E4UD93</accession>
<dbReference type="SUPFAM" id="SSF56601">
    <property type="entry name" value="beta-lactamase/transpeptidase-like"/>
    <property type="match status" value="1"/>
</dbReference>
<evidence type="ECO:0000256" key="6">
    <source>
        <dbReference type="RuleBase" id="RU361140"/>
    </source>
</evidence>
<keyword evidence="5 6" id="KW-0046">Antibiotic resistance</keyword>
<dbReference type="InterPro" id="IPR058136">
    <property type="entry name" value="AmpC"/>
</dbReference>
<dbReference type="GO" id="GO:0046677">
    <property type="term" value="P:response to antibiotic"/>
    <property type="evidence" value="ECO:0007669"/>
    <property type="project" value="UniProtKB-UniRule"/>
</dbReference>
<dbReference type="InterPro" id="IPR050491">
    <property type="entry name" value="AmpC-like"/>
</dbReference>